<reference evidence="2 3" key="1">
    <citation type="submission" date="2018-11" db="EMBL/GenBank/DDBJ databases">
        <authorList>
            <person name="Criscuolo A."/>
        </authorList>
    </citation>
    <scope>NUCLEOTIDE SEQUENCE [LARGE SCALE GENOMIC DNA]</scope>
    <source>
        <strain evidence="2">ATB-66</strain>
    </source>
</reference>
<feature type="transmembrane region" description="Helical" evidence="1">
    <location>
        <begin position="7"/>
        <end position="23"/>
    </location>
</feature>
<dbReference type="OrthoDB" id="2439946at2"/>
<evidence type="ECO:0000313" key="3">
    <source>
        <dbReference type="Proteomes" id="UP000270468"/>
    </source>
</evidence>
<dbReference type="AlphaFoldDB" id="A0A3P5XFM4"/>
<evidence type="ECO:0000256" key="1">
    <source>
        <dbReference type="SAM" id="Phobius"/>
    </source>
</evidence>
<dbReference type="RefSeq" id="WP_148085405.1">
    <property type="nucleotide sequence ID" value="NZ_CBCRXF010000004.1"/>
</dbReference>
<keyword evidence="3" id="KW-1185">Reference proteome</keyword>
<protein>
    <submittedName>
        <fullName evidence="2">Uncharacterized protein</fullName>
    </submittedName>
</protein>
<dbReference type="Proteomes" id="UP000270468">
    <property type="component" value="Unassembled WGS sequence"/>
</dbReference>
<sequence length="61" mass="7169">MMKSKYIDIAFIIFMGYFAYNRFMNDQTGIAILFVVLCLMNVLTFIMKTRQAKTETKSKPM</sequence>
<proteinExistence type="predicted"/>
<keyword evidence="1" id="KW-0472">Membrane</keyword>
<keyword evidence="1" id="KW-0812">Transmembrane</keyword>
<keyword evidence="1" id="KW-1133">Transmembrane helix</keyword>
<evidence type="ECO:0000313" key="2">
    <source>
        <dbReference type="EMBL" id="VDC33551.1"/>
    </source>
</evidence>
<gene>
    <name evidence="2" type="ORF">FILTAD_02961</name>
</gene>
<accession>A0A3P5XFM4</accession>
<feature type="transmembrane region" description="Helical" evidence="1">
    <location>
        <begin position="29"/>
        <end position="47"/>
    </location>
</feature>
<name>A0A3P5XFM4_9BACL</name>
<organism evidence="2 3">
    <name type="scientific">Filibacter tadaridae</name>
    <dbReference type="NCBI Taxonomy" id="2483811"/>
    <lineage>
        <taxon>Bacteria</taxon>
        <taxon>Bacillati</taxon>
        <taxon>Bacillota</taxon>
        <taxon>Bacilli</taxon>
        <taxon>Bacillales</taxon>
        <taxon>Caryophanaceae</taxon>
        <taxon>Filibacter</taxon>
    </lineage>
</organism>
<dbReference type="EMBL" id="UXAV01000045">
    <property type="protein sequence ID" value="VDC33551.1"/>
    <property type="molecule type" value="Genomic_DNA"/>
</dbReference>